<keyword evidence="6 8" id="KW-1133">Transmembrane helix</keyword>
<feature type="non-terminal residue" evidence="9">
    <location>
        <position position="1"/>
    </location>
</feature>
<evidence type="ECO:0000313" key="9">
    <source>
        <dbReference type="EMBL" id="MBK1662641.1"/>
    </source>
</evidence>
<dbReference type="PANTHER" id="PTHR33908:SF11">
    <property type="entry name" value="MEMBRANE PROTEIN"/>
    <property type="match status" value="1"/>
</dbReference>
<reference evidence="9 10" key="1">
    <citation type="journal article" date="2020" name="Microorganisms">
        <title>Osmotic Adaptation and Compatible Solute Biosynthesis of Phototrophic Bacteria as Revealed from Genome Analyses.</title>
        <authorList>
            <person name="Imhoff J.F."/>
            <person name="Rahn T."/>
            <person name="Kunzel S."/>
            <person name="Keller A."/>
            <person name="Neulinger S.C."/>
        </authorList>
    </citation>
    <scope>NUCLEOTIDE SEQUENCE [LARGE SCALE GENOMIC DNA]</scope>
    <source>
        <strain evidence="9 10">DSM 15382</strain>
    </source>
</reference>
<feature type="transmembrane region" description="Helical" evidence="8">
    <location>
        <begin position="154"/>
        <end position="171"/>
    </location>
</feature>
<evidence type="ECO:0000313" key="10">
    <source>
        <dbReference type="Proteomes" id="UP000697995"/>
    </source>
</evidence>
<protein>
    <recommendedName>
        <fullName evidence="11">Glycosyltransferase RgtA/B/C/D-like domain-containing protein</fullName>
    </recommendedName>
</protein>
<accession>A0ABS1D7U7</accession>
<evidence type="ECO:0000256" key="3">
    <source>
        <dbReference type="ARBA" id="ARBA00022676"/>
    </source>
</evidence>
<organism evidence="9 10">
    <name type="scientific">Paracraurococcus ruber</name>
    <dbReference type="NCBI Taxonomy" id="77675"/>
    <lineage>
        <taxon>Bacteria</taxon>
        <taxon>Pseudomonadati</taxon>
        <taxon>Pseudomonadota</taxon>
        <taxon>Alphaproteobacteria</taxon>
        <taxon>Acetobacterales</taxon>
        <taxon>Roseomonadaceae</taxon>
        <taxon>Paracraurococcus</taxon>
    </lineage>
</organism>
<evidence type="ECO:0000256" key="6">
    <source>
        <dbReference type="ARBA" id="ARBA00022989"/>
    </source>
</evidence>
<gene>
    <name evidence="9" type="ORF">CKO45_31185</name>
</gene>
<dbReference type="RefSeq" id="WP_200306869.1">
    <property type="nucleotide sequence ID" value="NZ_NRSG01000655.1"/>
</dbReference>
<sequence>PGQTPPRRPGLALPALVFLAALALQLAGYERVLNPYDEGIILVGAERVLQGEVPYRDFWTMYGPGQFYLLAALQQVFGISDLALRGIGFSAKALVAALSHAIAARFLPRPAALATAAAILLLLLGLRQDGFPVFPPLALALASLLAFEAGARRGLRYCVLAGTCIGLGTLFRHDLGAYNAAALGLAALLLAWLRRREMPWAANRALLLRHWAALAGGIALVVLPAMALLLQAVPLPDLAWNLITVPATIYPAMRALPFPGPANLRAAAHHGALGLSDYAVYAPFLAVPAALAVEALRRRADRRAGRPMAALVAEGWVLIPALALICLFFTLKGLVRVSPVHMAPALVPAMILLPVAFARMPWARPGPRVLLAPLFGLVALLLAPPVELGGQLVAQGLGHLATGPHSLLRLCRDPVLPRLRCVTSDPASLQAAAYVRAHSAPTDRIYVGTGRHDRIFVNNMSFYWMAERRSATRWQELHPGIQTTAAVQDAMIREFEAAPPALVVLSEQWDAAAEPNASSRSSGVTRLDDYLAARFEEVARFGPVRVLKPVAAQRDHRGA</sequence>
<feature type="transmembrane region" description="Helical" evidence="8">
    <location>
        <begin position="177"/>
        <end position="194"/>
    </location>
</feature>
<evidence type="ECO:0000256" key="8">
    <source>
        <dbReference type="SAM" id="Phobius"/>
    </source>
</evidence>
<comment type="caution">
    <text evidence="9">The sequence shown here is derived from an EMBL/GenBank/DDBJ whole genome shotgun (WGS) entry which is preliminary data.</text>
</comment>
<evidence type="ECO:0000256" key="4">
    <source>
        <dbReference type="ARBA" id="ARBA00022679"/>
    </source>
</evidence>
<feature type="transmembrane region" description="Helical" evidence="8">
    <location>
        <begin position="278"/>
        <end position="296"/>
    </location>
</feature>
<dbReference type="InterPro" id="IPR050297">
    <property type="entry name" value="LipidA_mod_glycosyltrf_83"/>
</dbReference>
<feature type="transmembrane region" description="Helical" evidence="8">
    <location>
        <begin position="106"/>
        <end position="124"/>
    </location>
</feature>
<keyword evidence="5 8" id="KW-0812">Transmembrane</keyword>
<evidence type="ECO:0000256" key="1">
    <source>
        <dbReference type="ARBA" id="ARBA00004651"/>
    </source>
</evidence>
<feature type="transmembrane region" description="Helical" evidence="8">
    <location>
        <begin position="12"/>
        <end position="29"/>
    </location>
</feature>
<keyword evidence="2" id="KW-1003">Cell membrane</keyword>
<keyword evidence="7 8" id="KW-0472">Membrane</keyword>
<keyword evidence="4" id="KW-0808">Transferase</keyword>
<evidence type="ECO:0000256" key="5">
    <source>
        <dbReference type="ARBA" id="ARBA00022692"/>
    </source>
</evidence>
<name>A0ABS1D7U7_9PROT</name>
<proteinExistence type="predicted"/>
<evidence type="ECO:0000256" key="2">
    <source>
        <dbReference type="ARBA" id="ARBA00022475"/>
    </source>
</evidence>
<dbReference type="Proteomes" id="UP000697995">
    <property type="component" value="Unassembled WGS sequence"/>
</dbReference>
<feature type="transmembrane region" description="Helical" evidence="8">
    <location>
        <begin position="308"/>
        <end position="331"/>
    </location>
</feature>
<evidence type="ECO:0000256" key="7">
    <source>
        <dbReference type="ARBA" id="ARBA00023136"/>
    </source>
</evidence>
<feature type="transmembrane region" description="Helical" evidence="8">
    <location>
        <begin position="369"/>
        <end position="386"/>
    </location>
</feature>
<evidence type="ECO:0008006" key="11">
    <source>
        <dbReference type="Google" id="ProtNLM"/>
    </source>
</evidence>
<feature type="transmembrane region" description="Helical" evidence="8">
    <location>
        <begin position="130"/>
        <end position="147"/>
    </location>
</feature>
<keyword evidence="10" id="KW-1185">Reference proteome</keyword>
<feature type="transmembrane region" description="Helical" evidence="8">
    <location>
        <begin position="206"/>
        <end position="230"/>
    </location>
</feature>
<feature type="transmembrane region" description="Helical" evidence="8">
    <location>
        <begin position="337"/>
        <end position="357"/>
    </location>
</feature>
<keyword evidence="3" id="KW-0328">Glycosyltransferase</keyword>
<dbReference type="EMBL" id="NRSG01000655">
    <property type="protein sequence ID" value="MBK1662641.1"/>
    <property type="molecule type" value="Genomic_DNA"/>
</dbReference>
<comment type="subcellular location">
    <subcellularLocation>
        <location evidence="1">Cell membrane</location>
        <topology evidence="1">Multi-pass membrane protein</topology>
    </subcellularLocation>
</comment>
<dbReference type="PANTHER" id="PTHR33908">
    <property type="entry name" value="MANNOSYLTRANSFERASE YKCB-RELATED"/>
    <property type="match status" value="1"/>
</dbReference>